<reference evidence="10 11" key="1">
    <citation type="submission" date="2019-06" db="EMBL/GenBank/DDBJ databases">
        <title>Sorghum-associated microbial communities from plants grown in Nebraska, USA.</title>
        <authorList>
            <person name="Schachtman D."/>
        </authorList>
    </citation>
    <scope>NUCLEOTIDE SEQUENCE [LARGE SCALE GENOMIC DNA]</scope>
    <source>
        <strain evidence="10 11">2482</strain>
    </source>
</reference>
<comment type="similarity">
    <text evidence="4 9">Belongs to the mannonate dehydratase family.</text>
</comment>
<name>A0A561D6J3_9BACI</name>
<organism evidence="10 11">
    <name type="scientific">Neobacillus bataviensis</name>
    <dbReference type="NCBI Taxonomy" id="220685"/>
    <lineage>
        <taxon>Bacteria</taxon>
        <taxon>Bacillati</taxon>
        <taxon>Bacillota</taxon>
        <taxon>Bacilli</taxon>
        <taxon>Bacillales</taxon>
        <taxon>Bacillaceae</taxon>
        <taxon>Neobacillus</taxon>
    </lineage>
</organism>
<proteinExistence type="inferred from homology"/>
<evidence type="ECO:0000256" key="4">
    <source>
        <dbReference type="ARBA" id="ARBA00007389"/>
    </source>
</evidence>
<evidence type="ECO:0000256" key="3">
    <source>
        <dbReference type="ARBA" id="ARBA00004892"/>
    </source>
</evidence>
<evidence type="ECO:0000256" key="5">
    <source>
        <dbReference type="ARBA" id="ARBA00012927"/>
    </source>
</evidence>
<keyword evidence="7 9" id="KW-0464">Manganese</keyword>
<dbReference type="Pfam" id="PF03786">
    <property type="entry name" value="UxuA"/>
    <property type="match status" value="1"/>
</dbReference>
<evidence type="ECO:0000256" key="1">
    <source>
        <dbReference type="ARBA" id="ARBA00001794"/>
    </source>
</evidence>
<evidence type="ECO:0000256" key="2">
    <source>
        <dbReference type="ARBA" id="ARBA00002713"/>
    </source>
</evidence>
<evidence type="ECO:0000256" key="6">
    <source>
        <dbReference type="ARBA" id="ARBA00023004"/>
    </source>
</evidence>
<protein>
    <recommendedName>
        <fullName evidence="5 9">Mannonate dehydratase</fullName>
        <ecNumber evidence="5 9">4.2.1.8</ecNumber>
    </recommendedName>
    <alternativeName>
        <fullName evidence="9">D-mannonate hydro-lyase</fullName>
    </alternativeName>
</protein>
<dbReference type="AlphaFoldDB" id="A0A561D6J3"/>
<dbReference type="GO" id="GO:0042840">
    <property type="term" value="P:D-glucuronate catabolic process"/>
    <property type="evidence" value="ECO:0007669"/>
    <property type="project" value="TreeGrafter"/>
</dbReference>
<comment type="cofactor">
    <cofactor evidence="9">
        <name>Fe(2+)</name>
        <dbReference type="ChEBI" id="CHEBI:29033"/>
    </cofactor>
    <cofactor evidence="9">
        <name>Mn(2+)</name>
        <dbReference type="ChEBI" id="CHEBI:29035"/>
    </cofactor>
</comment>
<dbReference type="EC" id="4.2.1.8" evidence="5 9"/>
<keyword evidence="6 9" id="KW-0408">Iron</keyword>
<dbReference type="Proteomes" id="UP000319671">
    <property type="component" value="Unassembled WGS sequence"/>
</dbReference>
<evidence type="ECO:0000256" key="9">
    <source>
        <dbReference type="HAMAP-Rule" id="MF_00106"/>
    </source>
</evidence>
<dbReference type="InterPro" id="IPR004628">
    <property type="entry name" value="Man_deHydtase"/>
</dbReference>
<keyword evidence="8 9" id="KW-0456">Lyase</keyword>
<accession>A0A561D6J3</accession>
<keyword evidence="11" id="KW-1185">Reference proteome</keyword>
<dbReference type="SUPFAM" id="SSF51658">
    <property type="entry name" value="Xylose isomerase-like"/>
    <property type="match status" value="1"/>
</dbReference>
<dbReference type="PANTHER" id="PTHR30387">
    <property type="entry name" value="MANNONATE DEHYDRATASE"/>
    <property type="match status" value="1"/>
</dbReference>
<gene>
    <name evidence="9" type="primary">uxuA</name>
    <name evidence="10" type="ORF">FB550_108111</name>
</gene>
<evidence type="ECO:0000313" key="10">
    <source>
        <dbReference type="EMBL" id="TWD98857.1"/>
    </source>
</evidence>
<dbReference type="HAMAP" id="MF_00106">
    <property type="entry name" value="UxuA"/>
    <property type="match status" value="1"/>
</dbReference>
<dbReference type="RefSeq" id="WP_144566299.1">
    <property type="nucleotide sequence ID" value="NZ_VIVN01000008.1"/>
</dbReference>
<dbReference type="UniPathway" id="UPA00246"/>
<comment type="function">
    <text evidence="2 9">Catalyzes the dehydration of D-mannonate.</text>
</comment>
<dbReference type="EMBL" id="VIVN01000008">
    <property type="protein sequence ID" value="TWD98857.1"/>
    <property type="molecule type" value="Genomic_DNA"/>
</dbReference>
<dbReference type="PANTHER" id="PTHR30387:SF2">
    <property type="entry name" value="MANNONATE DEHYDRATASE"/>
    <property type="match status" value="1"/>
</dbReference>
<dbReference type="GO" id="GO:0008927">
    <property type="term" value="F:mannonate dehydratase activity"/>
    <property type="evidence" value="ECO:0007669"/>
    <property type="project" value="UniProtKB-UniRule"/>
</dbReference>
<dbReference type="GO" id="GO:0030145">
    <property type="term" value="F:manganese ion binding"/>
    <property type="evidence" value="ECO:0007669"/>
    <property type="project" value="TreeGrafter"/>
</dbReference>
<comment type="catalytic activity">
    <reaction evidence="1 9">
        <text>D-mannonate = 2-dehydro-3-deoxy-D-gluconate + H2O</text>
        <dbReference type="Rhea" id="RHEA:20097"/>
        <dbReference type="ChEBI" id="CHEBI:15377"/>
        <dbReference type="ChEBI" id="CHEBI:17767"/>
        <dbReference type="ChEBI" id="CHEBI:57990"/>
        <dbReference type="EC" id="4.2.1.8"/>
    </reaction>
</comment>
<evidence type="ECO:0000256" key="8">
    <source>
        <dbReference type="ARBA" id="ARBA00023239"/>
    </source>
</evidence>
<dbReference type="GO" id="GO:0008198">
    <property type="term" value="F:ferrous iron binding"/>
    <property type="evidence" value="ECO:0007669"/>
    <property type="project" value="TreeGrafter"/>
</dbReference>
<comment type="caution">
    <text evidence="10">The sequence shown here is derived from an EMBL/GenBank/DDBJ whole genome shotgun (WGS) entry which is preliminary data.</text>
</comment>
<evidence type="ECO:0000256" key="7">
    <source>
        <dbReference type="ARBA" id="ARBA00023211"/>
    </source>
</evidence>
<dbReference type="InterPro" id="IPR036237">
    <property type="entry name" value="Xyl_isomerase-like_sf"/>
</dbReference>
<sequence length="351" mass="40362">MKMGFRWYGEGNDSVALNHIKQIPGVETIVWALHDLQAGAEWPMDQIQEVKRQADQYGFNIDVVESVNVHEDIKLGSPTRDQYIENYKRTIEKLAKVGVKVICYNFMPVFDWIRTDLYKAHEDGSTALFYETSKVDDIDPMELVNKIALNPDFTMPGWEPERLENITNLFEAYKNVTEDDLFNHLQYFLEAIIPVAEEHDIKMAIHPDDPPWSVFGLPRIVTNQENIRRILKLVDSPYNGVTLCSGALGSSRSNDVVAMVREFADRIPFAHVRNVKVYENGDFIETSHRTEDGSVDIVGIMKAYHEFGFKGYIRPDHGRHIWDEQCRPGYGLYDRALGIMYLLGAWDALNQ</sequence>
<dbReference type="NCBIfam" id="TIGR00695">
    <property type="entry name" value="uxuA"/>
    <property type="match status" value="1"/>
</dbReference>
<comment type="pathway">
    <text evidence="3 9">Carbohydrate metabolism; pentose and glucuronate interconversion.</text>
</comment>
<dbReference type="PIRSF" id="PIRSF016049">
    <property type="entry name" value="Man_dehyd"/>
    <property type="match status" value="1"/>
</dbReference>
<dbReference type="Gene3D" id="3.20.20.150">
    <property type="entry name" value="Divalent-metal-dependent TIM barrel enzymes"/>
    <property type="match status" value="1"/>
</dbReference>
<dbReference type="NCBIfam" id="NF003027">
    <property type="entry name" value="PRK03906.1"/>
    <property type="match status" value="1"/>
</dbReference>
<evidence type="ECO:0000313" key="11">
    <source>
        <dbReference type="Proteomes" id="UP000319671"/>
    </source>
</evidence>